<feature type="transmembrane region" description="Helical" evidence="7">
    <location>
        <begin position="20"/>
        <end position="39"/>
    </location>
</feature>
<protein>
    <submittedName>
        <fullName evidence="8">Membrane protein</fullName>
    </submittedName>
</protein>
<dbReference type="EMBL" id="BNJF01000003">
    <property type="protein sequence ID" value="GHO47893.1"/>
    <property type="molecule type" value="Genomic_DNA"/>
</dbReference>
<comment type="caution">
    <text evidence="8">The sequence shown here is derived from an EMBL/GenBank/DDBJ whole genome shotgun (WGS) entry which is preliminary data.</text>
</comment>
<feature type="transmembrane region" description="Helical" evidence="7">
    <location>
        <begin position="59"/>
        <end position="85"/>
    </location>
</feature>
<evidence type="ECO:0000256" key="5">
    <source>
        <dbReference type="ARBA" id="ARBA00023136"/>
    </source>
</evidence>
<name>A0A8J3MVQ2_9CHLR</name>
<dbReference type="Proteomes" id="UP000612362">
    <property type="component" value="Unassembled WGS sequence"/>
</dbReference>
<accession>A0A8J3MVQ2</accession>
<evidence type="ECO:0000256" key="3">
    <source>
        <dbReference type="ARBA" id="ARBA00022692"/>
    </source>
</evidence>
<organism evidence="8 9">
    <name type="scientific">Ktedonospora formicarum</name>
    <dbReference type="NCBI Taxonomy" id="2778364"/>
    <lineage>
        <taxon>Bacteria</taxon>
        <taxon>Bacillati</taxon>
        <taxon>Chloroflexota</taxon>
        <taxon>Ktedonobacteria</taxon>
        <taxon>Ktedonobacterales</taxon>
        <taxon>Ktedonobacteraceae</taxon>
        <taxon>Ktedonospora</taxon>
    </lineage>
</organism>
<keyword evidence="4 7" id="KW-1133">Transmembrane helix</keyword>
<keyword evidence="2" id="KW-1003">Cell membrane</keyword>
<evidence type="ECO:0000256" key="4">
    <source>
        <dbReference type="ARBA" id="ARBA00022989"/>
    </source>
</evidence>
<evidence type="ECO:0000313" key="9">
    <source>
        <dbReference type="Proteomes" id="UP000612362"/>
    </source>
</evidence>
<feature type="region of interest" description="Disordered" evidence="6">
    <location>
        <begin position="280"/>
        <end position="299"/>
    </location>
</feature>
<keyword evidence="9" id="KW-1185">Reference proteome</keyword>
<keyword evidence="3 7" id="KW-0812">Transmembrane</keyword>
<reference evidence="8" key="1">
    <citation type="submission" date="2020-10" db="EMBL/GenBank/DDBJ databases">
        <title>Taxonomic study of unclassified bacteria belonging to the class Ktedonobacteria.</title>
        <authorList>
            <person name="Yabe S."/>
            <person name="Wang C.M."/>
            <person name="Zheng Y."/>
            <person name="Sakai Y."/>
            <person name="Cavaletti L."/>
            <person name="Monciardini P."/>
            <person name="Donadio S."/>
        </authorList>
    </citation>
    <scope>NUCLEOTIDE SEQUENCE</scope>
    <source>
        <strain evidence="8">SOSP1-1</strain>
    </source>
</reference>
<gene>
    <name evidence="8" type="ORF">KSX_60560</name>
</gene>
<dbReference type="RefSeq" id="WP_220197120.1">
    <property type="nucleotide sequence ID" value="NZ_BNJF01000003.1"/>
</dbReference>
<dbReference type="InterPro" id="IPR019108">
    <property type="entry name" value="Caa3_assmbl_CtaG-rel"/>
</dbReference>
<feature type="transmembrane region" description="Helical" evidence="7">
    <location>
        <begin position="240"/>
        <end position="260"/>
    </location>
</feature>
<dbReference type="AlphaFoldDB" id="A0A8J3MVQ2"/>
<feature type="transmembrane region" description="Helical" evidence="7">
    <location>
        <begin position="91"/>
        <end position="112"/>
    </location>
</feature>
<dbReference type="GO" id="GO:0005886">
    <property type="term" value="C:plasma membrane"/>
    <property type="evidence" value="ECO:0007669"/>
    <property type="project" value="UniProtKB-SubCell"/>
</dbReference>
<feature type="transmembrane region" description="Helical" evidence="7">
    <location>
        <begin position="158"/>
        <end position="185"/>
    </location>
</feature>
<proteinExistence type="predicted"/>
<feature type="transmembrane region" description="Helical" evidence="7">
    <location>
        <begin position="197"/>
        <end position="220"/>
    </location>
</feature>
<evidence type="ECO:0000313" key="8">
    <source>
        <dbReference type="EMBL" id="GHO47893.1"/>
    </source>
</evidence>
<keyword evidence="5 7" id="KW-0472">Membrane</keyword>
<evidence type="ECO:0000256" key="7">
    <source>
        <dbReference type="SAM" id="Phobius"/>
    </source>
</evidence>
<evidence type="ECO:0000256" key="6">
    <source>
        <dbReference type="SAM" id="MobiDB-lite"/>
    </source>
</evidence>
<comment type="subcellular location">
    <subcellularLocation>
        <location evidence="1">Cell membrane</location>
        <topology evidence="1">Multi-pass membrane protein</topology>
    </subcellularLocation>
</comment>
<evidence type="ECO:0000256" key="2">
    <source>
        <dbReference type="ARBA" id="ARBA00022475"/>
    </source>
</evidence>
<feature type="transmembrane region" description="Helical" evidence="7">
    <location>
        <begin position="124"/>
        <end position="146"/>
    </location>
</feature>
<evidence type="ECO:0000256" key="1">
    <source>
        <dbReference type="ARBA" id="ARBA00004651"/>
    </source>
</evidence>
<feature type="compositionally biased region" description="Acidic residues" evidence="6">
    <location>
        <begin position="280"/>
        <end position="291"/>
    </location>
</feature>
<dbReference type="Pfam" id="PF09678">
    <property type="entry name" value="Caa3_CtaG"/>
    <property type="match status" value="1"/>
</dbReference>
<sequence>MVEHMREMGLSLARPWYVQWAWDPVFLISLLVIAGLYLYAIGPYRAAAHPQERVSRGQIVAFASGILILFIALISPINTLSMFLFSGHMTQHLLVSLVVSPLLVVSIPGWLAQAIFNGKFMRFAWKWLTFPFIAPVLFNANIWIWHAPPILNAMMQNHALHAIAQACYLLTGVIFWWPLFGASVARAYKLNILEKMLYILLSDMPMVVIGAGLTFMQPLYDVYKRNPLGIAPSVDQQIGGSVMWIPGAIFMIVMASILFLRWMLQLEARQKETDARLATMEEEYEDEEYEDTPFSHQQG</sequence>